<evidence type="ECO:0000259" key="6">
    <source>
        <dbReference type="Pfam" id="PF04024"/>
    </source>
</evidence>
<evidence type="ECO:0000259" key="5">
    <source>
        <dbReference type="Pfam" id="PF02518"/>
    </source>
</evidence>
<keyword evidence="2 7" id="KW-0418">Kinase</keyword>
<dbReference type="RefSeq" id="WP_087000255.1">
    <property type="nucleotide sequence ID" value="NZ_FUHW01000044.1"/>
</dbReference>
<dbReference type="PANTHER" id="PTHR24421">
    <property type="entry name" value="NITRATE/NITRITE SENSOR PROTEIN NARX-RELATED"/>
    <property type="match status" value="1"/>
</dbReference>
<evidence type="ECO:0000256" key="1">
    <source>
        <dbReference type="ARBA" id="ARBA00022679"/>
    </source>
</evidence>
<dbReference type="PANTHER" id="PTHR24421:SF61">
    <property type="entry name" value="OXYGEN SENSOR HISTIDINE KINASE NREB"/>
    <property type="match status" value="1"/>
</dbReference>
<keyword evidence="8" id="KW-1185">Reference proteome</keyword>
<dbReference type="SUPFAM" id="SSF55874">
    <property type="entry name" value="ATPase domain of HSP90 chaperone/DNA topoisomerase II/histidine kinase"/>
    <property type="match status" value="1"/>
</dbReference>
<dbReference type="InterPro" id="IPR036890">
    <property type="entry name" value="HATPase_C_sf"/>
</dbReference>
<dbReference type="InterPro" id="IPR003594">
    <property type="entry name" value="HATPase_dom"/>
</dbReference>
<protein>
    <submittedName>
        <fullName evidence="7">Two-component system sensor kinase</fullName>
    </submittedName>
</protein>
<accession>A0A1R4GS61</accession>
<organism evidence="7 8">
    <name type="scientific">Arthrobacter rhombi</name>
    <dbReference type="NCBI Taxonomy" id="71253"/>
    <lineage>
        <taxon>Bacteria</taxon>
        <taxon>Bacillati</taxon>
        <taxon>Actinomycetota</taxon>
        <taxon>Actinomycetes</taxon>
        <taxon>Micrococcales</taxon>
        <taxon>Micrococcaceae</taxon>
        <taxon>Arthrobacter</taxon>
    </lineage>
</organism>
<feature type="domain" description="Phage shock protein PspC N-terminal" evidence="6">
    <location>
        <begin position="10"/>
        <end position="63"/>
    </location>
</feature>
<evidence type="ECO:0000313" key="8">
    <source>
        <dbReference type="Proteomes" id="UP000195913"/>
    </source>
</evidence>
<dbReference type="Pfam" id="PF02518">
    <property type="entry name" value="HATPase_c"/>
    <property type="match status" value="1"/>
</dbReference>
<proteinExistence type="predicted"/>
<keyword evidence="4" id="KW-0472">Membrane</keyword>
<sequence length="442" mass="47367">MTETRSRPPLLRAEPRVLGGVCAGLAVHLEYPVRNIRFGMALLTLFAGAGIVLYGWLWVMVPSREDALEDAERSRAGAPISLATDTGGFLGTGAGGEQQATGDPGTPQGTGAWLHWRLGGLAGRQVLAGAGLLLLSLLLFAQMQGLPVAWGLIWPAVLIIAGAVLAWLQLDGVRRQGLRKAAGAERAAGVVRLVGGVALVVLGLIFLVSGAVSLDALWNGVFVAVIVLAGVLLVLAPWGLRFWRDYESERASRVRIGERAEIAAHLHDSVLQTLALIQMRAGDEAQVLRLARAQERELRQWLYRDTPRAEGGICEDIRVEAARLEESHDAVIDVVAVGDLEGLEGHDAVVQAAREAMLNAAKHAGGTVAVYVEASPRRVDVFIRDRGPGFDPEDLEQDRLGVRESIIGRMQRNGGTATISSTTGGTEVHLAIKHEPMEEQNR</sequence>
<evidence type="ECO:0000313" key="7">
    <source>
        <dbReference type="EMBL" id="SJM71026.1"/>
    </source>
</evidence>
<evidence type="ECO:0000256" key="4">
    <source>
        <dbReference type="SAM" id="Phobius"/>
    </source>
</evidence>
<dbReference type="AlphaFoldDB" id="A0A1R4GS61"/>
<evidence type="ECO:0000256" key="3">
    <source>
        <dbReference type="ARBA" id="ARBA00023012"/>
    </source>
</evidence>
<feature type="transmembrane region" description="Helical" evidence="4">
    <location>
        <begin position="149"/>
        <end position="168"/>
    </location>
</feature>
<evidence type="ECO:0000256" key="2">
    <source>
        <dbReference type="ARBA" id="ARBA00022777"/>
    </source>
</evidence>
<feature type="transmembrane region" description="Helical" evidence="4">
    <location>
        <begin position="189"/>
        <end position="211"/>
    </location>
</feature>
<reference evidence="7 8" key="1">
    <citation type="submission" date="2017-02" db="EMBL/GenBank/DDBJ databases">
        <authorList>
            <person name="Peterson S.W."/>
        </authorList>
    </citation>
    <scope>NUCLEOTIDE SEQUENCE [LARGE SCALE GENOMIC DNA]</scope>
    <source>
        <strain evidence="7 8">B Ar 00.02</strain>
    </source>
</reference>
<dbReference type="Gene3D" id="3.30.565.10">
    <property type="entry name" value="Histidine kinase-like ATPase, C-terminal domain"/>
    <property type="match status" value="1"/>
</dbReference>
<dbReference type="InterPro" id="IPR050482">
    <property type="entry name" value="Sensor_HK_TwoCompSys"/>
</dbReference>
<keyword evidence="4" id="KW-0812">Transmembrane</keyword>
<dbReference type="Proteomes" id="UP000195913">
    <property type="component" value="Unassembled WGS sequence"/>
</dbReference>
<keyword evidence="3" id="KW-0902">Two-component regulatory system</keyword>
<dbReference type="InterPro" id="IPR007168">
    <property type="entry name" value="Phageshock_PspC_N"/>
</dbReference>
<gene>
    <name evidence="7" type="ORF">FM101_12900</name>
</gene>
<keyword evidence="1" id="KW-0808">Transferase</keyword>
<dbReference type="Pfam" id="PF04024">
    <property type="entry name" value="PspC"/>
    <property type="match status" value="1"/>
</dbReference>
<feature type="domain" description="Histidine kinase/HSP90-like ATPase" evidence="5">
    <location>
        <begin position="347"/>
        <end position="433"/>
    </location>
</feature>
<name>A0A1R4GS61_9MICC</name>
<feature type="transmembrane region" description="Helical" evidence="4">
    <location>
        <begin position="38"/>
        <end position="59"/>
    </location>
</feature>
<dbReference type="GO" id="GO:0000160">
    <property type="term" value="P:phosphorelay signal transduction system"/>
    <property type="evidence" value="ECO:0007669"/>
    <property type="project" value="UniProtKB-KW"/>
</dbReference>
<feature type="transmembrane region" description="Helical" evidence="4">
    <location>
        <begin position="217"/>
        <end position="240"/>
    </location>
</feature>
<dbReference type="EMBL" id="FUHW01000044">
    <property type="protein sequence ID" value="SJM71026.1"/>
    <property type="molecule type" value="Genomic_DNA"/>
</dbReference>
<dbReference type="GO" id="GO:0016301">
    <property type="term" value="F:kinase activity"/>
    <property type="evidence" value="ECO:0007669"/>
    <property type="project" value="UniProtKB-KW"/>
</dbReference>
<keyword evidence="4" id="KW-1133">Transmembrane helix</keyword>